<keyword evidence="3 7" id="KW-0378">Hydrolase</keyword>
<evidence type="ECO:0000256" key="1">
    <source>
        <dbReference type="ARBA" id="ARBA00012864"/>
    </source>
</evidence>
<keyword evidence="4 7" id="KW-0369">Histidine metabolism</keyword>
<keyword evidence="6 7" id="KW-0408">Iron</keyword>
<evidence type="ECO:0000313" key="9">
    <source>
        <dbReference type="EMBL" id="MFC6356345.1"/>
    </source>
</evidence>
<dbReference type="Proteomes" id="UP001596306">
    <property type="component" value="Unassembled WGS sequence"/>
</dbReference>
<feature type="binding site" evidence="7">
    <location>
        <position position="158"/>
    </location>
    <ligand>
        <name>4-imidazolone-5-propanoate</name>
        <dbReference type="ChEBI" id="CHEBI:77893"/>
    </ligand>
</feature>
<feature type="binding site" evidence="7">
    <location>
        <position position="297"/>
    </location>
    <ligand>
        <name>N-formimidoyl-L-glutamate</name>
        <dbReference type="ChEBI" id="CHEBI:58928"/>
    </ligand>
</feature>
<accession>A0ABW1VFP9</accession>
<comment type="subcellular location">
    <subcellularLocation>
        <location evidence="7">Cytoplasm</location>
    </subcellularLocation>
</comment>
<comment type="catalytic activity">
    <reaction evidence="7">
        <text>4-imidazolone-5-propanoate + H2O = N-formimidoyl-L-glutamate</text>
        <dbReference type="Rhea" id="RHEA:23660"/>
        <dbReference type="ChEBI" id="CHEBI:15377"/>
        <dbReference type="ChEBI" id="CHEBI:58928"/>
        <dbReference type="ChEBI" id="CHEBI:77893"/>
        <dbReference type="EC" id="3.5.2.7"/>
    </reaction>
</comment>
<evidence type="ECO:0000256" key="4">
    <source>
        <dbReference type="ARBA" id="ARBA00022808"/>
    </source>
</evidence>
<dbReference type="Gene3D" id="2.30.40.10">
    <property type="entry name" value="Urease, subunit C, domain 1"/>
    <property type="match status" value="1"/>
</dbReference>
<dbReference type="Gene3D" id="3.20.20.140">
    <property type="entry name" value="Metal-dependent hydrolases"/>
    <property type="match status" value="1"/>
</dbReference>
<feature type="binding site" evidence="7">
    <location>
        <position position="295"/>
    </location>
    <ligand>
        <name>N-formimidoyl-L-glutamate</name>
        <dbReference type="ChEBI" id="CHEBI:58928"/>
    </ligand>
</feature>
<dbReference type="InterPro" id="IPR011059">
    <property type="entry name" value="Metal-dep_hydrolase_composite"/>
</dbReference>
<evidence type="ECO:0000256" key="2">
    <source>
        <dbReference type="ARBA" id="ARBA00022723"/>
    </source>
</evidence>
<feature type="binding site" evidence="7">
    <location>
        <position position="64"/>
    </location>
    <ligand>
        <name>Zn(2+)</name>
        <dbReference type="ChEBI" id="CHEBI:29105"/>
    </ligand>
</feature>
<keyword evidence="7" id="KW-0963">Cytoplasm</keyword>
<evidence type="ECO:0000259" key="8">
    <source>
        <dbReference type="Pfam" id="PF01979"/>
    </source>
</evidence>
<dbReference type="InterPro" id="IPR006680">
    <property type="entry name" value="Amidohydro-rel"/>
</dbReference>
<proteinExistence type="inferred from homology"/>
<keyword evidence="10" id="KW-1185">Reference proteome</keyword>
<dbReference type="SUPFAM" id="SSF51338">
    <property type="entry name" value="Composite domain of metallo-dependent hydrolases"/>
    <property type="match status" value="1"/>
</dbReference>
<keyword evidence="5 7" id="KW-0862">Zinc</keyword>
<dbReference type="InterPro" id="IPR005920">
    <property type="entry name" value="HutI"/>
</dbReference>
<protein>
    <recommendedName>
        <fullName evidence="1 7">Imidazolonepropionase</fullName>
        <ecNumber evidence="1 7">3.5.2.7</ecNumber>
    </recommendedName>
    <alternativeName>
        <fullName evidence="7">Imidazolone-5-propionate hydrolase</fullName>
    </alternativeName>
</protein>
<feature type="binding site" evidence="7">
    <location>
        <position position="66"/>
    </location>
    <ligand>
        <name>Fe(3+)</name>
        <dbReference type="ChEBI" id="CHEBI:29034"/>
    </ligand>
</feature>
<dbReference type="Pfam" id="PF01979">
    <property type="entry name" value="Amidohydro_1"/>
    <property type="match status" value="1"/>
</dbReference>
<evidence type="ECO:0000313" key="10">
    <source>
        <dbReference type="Proteomes" id="UP001596306"/>
    </source>
</evidence>
<comment type="cofactor">
    <cofactor evidence="7">
        <name>Zn(2+)</name>
        <dbReference type="ChEBI" id="CHEBI:29105"/>
    </cofactor>
    <cofactor evidence="7">
        <name>Fe(3+)</name>
        <dbReference type="ChEBI" id="CHEBI:29034"/>
    </cofactor>
    <text evidence="7">Binds 1 zinc or iron ion per subunit.</text>
</comment>
<evidence type="ECO:0000256" key="6">
    <source>
        <dbReference type="ARBA" id="ARBA00023004"/>
    </source>
</evidence>
<feature type="binding site" evidence="7">
    <location>
        <position position="298"/>
    </location>
    <ligand>
        <name>4-imidazolone-5-propanoate</name>
        <dbReference type="ChEBI" id="CHEBI:77893"/>
    </ligand>
</feature>
<feature type="binding site" evidence="7">
    <location>
        <position position="131"/>
    </location>
    <ligand>
        <name>4-imidazolone-5-propanoate</name>
        <dbReference type="ChEBI" id="CHEBI:77893"/>
    </ligand>
</feature>
<feature type="binding site" evidence="7">
    <location>
        <position position="222"/>
    </location>
    <ligand>
        <name>4-imidazolone-5-propanoate</name>
        <dbReference type="ChEBI" id="CHEBI:77893"/>
    </ligand>
</feature>
<feature type="binding site" evidence="7">
    <location>
        <position position="219"/>
    </location>
    <ligand>
        <name>Zn(2+)</name>
        <dbReference type="ChEBI" id="CHEBI:29105"/>
    </ligand>
</feature>
<feature type="binding site" evidence="7">
    <location>
        <position position="293"/>
    </location>
    <ligand>
        <name>Fe(3+)</name>
        <dbReference type="ChEBI" id="CHEBI:29034"/>
    </ligand>
</feature>
<comment type="pathway">
    <text evidence="7">Amino-acid degradation; L-histidine degradation into L-glutamate; N-formimidoyl-L-glutamate from L-histidine: step 3/3.</text>
</comment>
<dbReference type="PANTHER" id="PTHR42752">
    <property type="entry name" value="IMIDAZOLONEPROPIONASE"/>
    <property type="match status" value="1"/>
</dbReference>
<comment type="similarity">
    <text evidence="7">Belongs to the metallo-dependent hydrolases superfamily. HutI family.</text>
</comment>
<dbReference type="NCBIfam" id="TIGR01224">
    <property type="entry name" value="hutI"/>
    <property type="match status" value="1"/>
</dbReference>
<comment type="caution">
    <text evidence="9">The sequence shown here is derived from an EMBL/GenBank/DDBJ whole genome shotgun (WGS) entry which is preliminary data.</text>
</comment>
<dbReference type="EMBL" id="JBHSTP010000002">
    <property type="protein sequence ID" value="MFC6356345.1"/>
    <property type="molecule type" value="Genomic_DNA"/>
</dbReference>
<feature type="domain" description="Amidohydrolase-related" evidence="8">
    <location>
        <begin position="196"/>
        <end position="364"/>
    </location>
</feature>
<feature type="binding site" evidence="7">
    <location>
        <position position="66"/>
    </location>
    <ligand>
        <name>Zn(2+)</name>
        <dbReference type="ChEBI" id="CHEBI:29105"/>
    </ligand>
</feature>
<gene>
    <name evidence="7 9" type="primary">hutI</name>
    <name evidence="9" type="ORF">ACFQB0_09520</name>
</gene>
<dbReference type="RefSeq" id="WP_386730631.1">
    <property type="nucleotide sequence ID" value="NZ_JBHSTP010000002.1"/>
</dbReference>
<feature type="binding site" evidence="7">
    <location>
        <position position="64"/>
    </location>
    <ligand>
        <name>Fe(3+)</name>
        <dbReference type="ChEBI" id="CHEBI:29034"/>
    </ligand>
</feature>
<dbReference type="PANTHER" id="PTHR42752:SF1">
    <property type="entry name" value="IMIDAZOLONEPROPIONASE-RELATED"/>
    <property type="match status" value="1"/>
</dbReference>
<evidence type="ECO:0000256" key="5">
    <source>
        <dbReference type="ARBA" id="ARBA00022833"/>
    </source>
</evidence>
<dbReference type="GO" id="GO:0050480">
    <property type="term" value="F:imidazolonepropionase activity"/>
    <property type="evidence" value="ECO:0007669"/>
    <property type="project" value="UniProtKB-EC"/>
</dbReference>
<dbReference type="InterPro" id="IPR032466">
    <property type="entry name" value="Metal_Hydrolase"/>
</dbReference>
<reference evidence="10" key="1">
    <citation type="journal article" date="2019" name="Int. J. Syst. Evol. Microbiol.">
        <title>The Global Catalogue of Microorganisms (GCM) 10K type strain sequencing project: providing services to taxonomists for standard genome sequencing and annotation.</title>
        <authorList>
            <consortium name="The Broad Institute Genomics Platform"/>
            <consortium name="The Broad Institute Genome Sequencing Center for Infectious Disease"/>
            <person name="Wu L."/>
            <person name="Ma J."/>
        </authorList>
    </citation>
    <scope>NUCLEOTIDE SEQUENCE [LARGE SCALE GENOMIC DNA]</scope>
    <source>
        <strain evidence="10">CCUG 43304</strain>
    </source>
</reference>
<sequence length="386" mass="39558">MTLLVTGISELRTQDDATGILTDAALVIDGERVAWIGSASDVPAADQCLDVGGRAVLPGWVDSHTHLVFAGDRSAEFAARMAGEAYAAGGIQATVDATRVVSDAELTAHAEGLRAEAARGGTTTIEAKTGYGLDLASETRLARIGADVADVVTFLGAHLIPTGVDRRDYLDLVIGPMLDAVRPYSSFIDVFCESGAFTVDESREVLEAGRAAGLGLKIHGNQLGHSGGVALAVELGATSVDHVNHLTAADIDALAASDVVATVLPGADLSTREWLAPARELADAGVRLALATNTNPGTSFTTSMPFCVATAVLQHRLSLDEALAAATTGGAAALGLDGDADAVGCIAVGGLASLQLLDAPSAAHIPYRPGVPLTRAVWRRGRRVDV</sequence>
<organism evidence="9 10">
    <name type="scientific">Luethyella okanaganae</name>
    <dbReference type="NCBI Taxonomy" id="69372"/>
    <lineage>
        <taxon>Bacteria</taxon>
        <taxon>Bacillati</taxon>
        <taxon>Actinomycetota</taxon>
        <taxon>Actinomycetes</taxon>
        <taxon>Micrococcales</taxon>
        <taxon>Microbacteriaceae</taxon>
        <taxon>Luethyella</taxon>
    </lineage>
</organism>
<feature type="binding site" evidence="7">
    <location>
        <position position="131"/>
    </location>
    <ligand>
        <name>N-formimidoyl-L-glutamate</name>
        <dbReference type="ChEBI" id="CHEBI:58928"/>
    </ligand>
</feature>
<feature type="binding site" evidence="7">
    <location>
        <position position="293"/>
    </location>
    <ligand>
        <name>Zn(2+)</name>
        <dbReference type="ChEBI" id="CHEBI:29105"/>
    </ligand>
</feature>
<dbReference type="SUPFAM" id="SSF51556">
    <property type="entry name" value="Metallo-dependent hydrolases"/>
    <property type="match status" value="1"/>
</dbReference>
<dbReference type="HAMAP" id="MF_00372">
    <property type="entry name" value="HutI"/>
    <property type="match status" value="1"/>
</dbReference>
<evidence type="ECO:0000256" key="3">
    <source>
        <dbReference type="ARBA" id="ARBA00022801"/>
    </source>
</evidence>
<keyword evidence="2 7" id="KW-0479">Metal-binding</keyword>
<evidence type="ECO:0000256" key="7">
    <source>
        <dbReference type="HAMAP-Rule" id="MF_00372"/>
    </source>
</evidence>
<feature type="binding site" evidence="7">
    <location>
        <position position="73"/>
    </location>
    <ligand>
        <name>4-imidazolone-5-propanoate</name>
        <dbReference type="ChEBI" id="CHEBI:77893"/>
    </ligand>
</feature>
<dbReference type="EC" id="3.5.2.7" evidence="1 7"/>
<feature type="binding site" evidence="7">
    <location>
        <position position="219"/>
    </location>
    <ligand>
        <name>Fe(3+)</name>
        <dbReference type="ChEBI" id="CHEBI:29034"/>
    </ligand>
</feature>
<comment type="function">
    <text evidence="7">Catalyzes the hydrolytic cleavage of the carbon-nitrogen bond in imidazolone-5-propanoate to yield N-formimidoyl-L-glutamate. It is the third step in the universal histidine degradation pathway.</text>
</comment>
<name>A0ABW1VFP9_9MICO</name>